<feature type="transmembrane region" description="Helical" evidence="2">
    <location>
        <begin position="27"/>
        <end position="45"/>
    </location>
</feature>
<evidence type="ECO:0000256" key="2">
    <source>
        <dbReference type="SAM" id="Phobius"/>
    </source>
</evidence>
<reference evidence="3 4" key="1">
    <citation type="submission" date="2021-03" db="EMBL/GenBank/DDBJ databases">
        <title>Sequencing the genomes of 1000 actinobacteria strains.</title>
        <authorList>
            <person name="Klenk H.-P."/>
        </authorList>
    </citation>
    <scope>NUCLEOTIDE SEQUENCE [LARGE SCALE GENOMIC DNA]</scope>
    <source>
        <strain evidence="3 4">DSM 44580</strain>
    </source>
</reference>
<dbReference type="RefSeq" id="WP_086785291.1">
    <property type="nucleotide sequence ID" value="NZ_JAGIOO010000001.1"/>
</dbReference>
<evidence type="ECO:0000313" key="3">
    <source>
        <dbReference type="EMBL" id="MBP2473883.1"/>
    </source>
</evidence>
<evidence type="ECO:0000256" key="1">
    <source>
        <dbReference type="SAM" id="MobiDB-lite"/>
    </source>
</evidence>
<feature type="compositionally biased region" description="Polar residues" evidence="1">
    <location>
        <begin position="54"/>
        <end position="85"/>
    </location>
</feature>
<evidence type="ECO:0000313" key="4">
    <source>
        <dbReference type="Proteomes" id="UP001519363"/>
    </source>
</evidence>
<accession>A0ABS5ABC3</accession>
<comment type="caution">
    <text evidence="3">The sequence shown here is derived from an EMBL/GenBank/DDBJ whole genome shotgun (WGS) entry which is preliminary data.</text>
</comment>
<proteinExistence type="predicted"/>
<dbReference type="Proteomes" id="UP001519363">
    <property type="component" value="Unassembled WGS sequence"/>
</dbReference>
<protein>
    <submittedName>
        <fullName evidence="3">Cytoskeletal protein RodZ</fullName>
    </submittedName>
</protein>
<keyword evidence="2" id="KW-1133">Transmembrane helix</keyword>
<gene>
    <name evidence="3" type="ORF">JOF53_002755</name>
</gene>
<feature type="region of interest" description="Disordered" evidence="1">
    <location>
        <begin position="52"/>
        <end position="102"/>
    </location>
</feature>
<sequence length="202" mass="21226">MPIRTNRGRAAVYRRLWGWPLRSPRHFATTLILLAAVIIGVGILLPDSAGVTDEQGQGPTTSAPVSSGATTGSTQGLARPSTSTVAPVTSNPQPPPPPAQPAAEALAVAENWGKAWVDHPEGITNQQWLEKLKPFTTDEYLGQLASVDPGMVPSTKVTGKPTSLGATTSSVDVKLPTDKIVLRITVISTNVGWRVASYTEAA</sequence>
<keyword evidence="4" id="KW-1185">Reference proteome</keyword>
<name>A0ABS5ABC3_9PSEU</name>
<dbReference type="EMBL" id="JAGIOO010000001">
    <property type="protein sequence ID" value="MBP2473883.1"/>
    <property type="molecule type" value="Genomic_DNA"/>
</dbReference>
<keyword evidence="2" id="KW-0472">Membrane</keyword>
<organism evidence="3 4">
    <name type="scientific">Crossiella equi</name>
    <dbReference type="NCBI Taxonomy" id="130796"/>
    <lineage>
        <taxon>Bacteria</taxon>
        <taxon>Bacillati</taxon>
        <taxon>Actinomycetota</taxon>
        <taxon>Actinomycetes</taxon>
        <taxon>Pseudonocardiales</taxon>
        <taxon>Pseudonocardiaceae</taxon>
        <taxon>Crossiella</taxon>
    </lineage>
</organism>
<keyword evidence="2" id="KW-0812">Transmembrane</keyword>